<dbReference type="RefSeq" id="WP_255159077.1">
    <property type="nucleotide sequence ID" value="NZ_CP101497.1"/>
</dbReference>
<keyword evidence="4" id="KW-1185">Reference proteome</keyword>
<dbReference type="Pfam" id="PF06877">
    <property type="entry name" value="RraB"/>
    <property type="match status" value="1"/>
</dbReference>
<evidence type="ECO:0000259" key="2">
    <source>
        <dbReference type="Pfam" id="PF06877"/>
    </source>
</evidence>
<name>A0ABY5FUE9_9MICO</name>
<dbReference type="InterPro" id="IPR009671">
    <property type="entry name" value="RraB_dom"/>
</dbReference>
<dbReference type="InterPro" id="IPR036701">
    <property type="entry name" value="RraB-like_sf"/>
</dbReference>
<dbReference type="SUPFAM" id="SSF89946">
    <property type="entry name" value="Hypothetical protein VC0424"/>
    <property type="match status" value="1"/>
</dbReference>
<feature type="region of interest" description="Disordered" evidence="1">
    <location>
        <begin position="1"/>
        <end position="26"/>
    </location>
</feature>
<dbReference type="Proteomes" id="UP001060039">
    <property type="component" value="Chromosome"/>
</dbReference>
<accession>A0ABY5FUE9</accession>
<evidence type="ECO:0000256" key="1">
    <source>
        <dbReference type="SAM" id="MobiDB-lite"/>
    </source>
</evidence>
<organism evidence="3 4">
    <name type="scientific">Microcella humidisoli</name>
    <dbReference type="NCBI Taxonomy" id="2963406"/>
    <lineage>
        <taxon>Bacteria</taxon>
        <taxon>Bacillati</taxon>
        <taxon>Actinomycetota</taxon>
        <taxon>Actinomycetes</taxon>
        <taxon>Micrococcales</taxon>
        <taxon>Microbacteriaceae</taxon>
        <taxon>Microcella</taxon>
    </lineage>
</organism>
<sequence>MGTSPRSPTRRQKPPSRSAFSTGHAGDDQLLEILSERSDLASPRHWVHFLYFPDESSARTAAASVEEAGWALQAVQPAATDNGDWIVIAERHDAVVSPDAVMEARISFESIVAAHPGADYDGWEASL</sequence>
<dbReference type="Gene3D" id="3.30.70.970">
    <property type="entry name" value="RraB-like"/>
    <property type="match status" value="1"/>
</dbReference>
<dbReference type="EMBL" id="CP101497">
    <property type="protein sequence ID" value="UTT61936.1"/>
    <property type="molecule type" value="Genomic_DNA"/>
</dbReference>
<proteinExistence type="predicted"/>
<reference evidence="3" key="1">
    <citation type="submission" date="2022-07" db="EMBL/GenBank/DDBJ databases">
        <title>Taxonomic analysis of Microcella humidisoli nov. sp., isolated from riverside soil.</title>
        <authorList>
            <person name="Molina K.M."/>
            <person name="Kim S.B."/>
        </authorList>
    </citation>
    <scope>NUCLEOTIDE SEQUENCE</scope>
    <source>
        <strain evidence="3">MMS21-STM10</strain>
    </source>
</reference>
<evidence type="ECO:0000313" key="3">
    <source>
        <dbReference type="EMBL" id="UTT61936.1"/>
    </source>
</evidence>
<evidence type="ECO:0000313" key="4">
    <source>
        <dbReference type="Proteomes" id="UP001060039"/>
    </source>
</evidence>
<gene>
    <name evidence="3" type="ORF">NNL39_09665</name>
</gene>
<feature type="domain" description="Regulator of ribonuclease activity B" evidence="2">
    <location>
        <begin position="32"/>
        <end position="124"/>
    </location>
</feature>
<protein>
    <submittedName>
        <fullName evidence="3">Ribonuclease E inhibitor RraB</fullName>
    </submittedName>
</protein>